<evidence type="ECO:0000313" key="1">
    <source>
        <dbReference type="EMBL" id="KAG2267321.1"/>
    </source>
</evidence>
<sequence>MDPLLCDDELSNTPLAITDQSTAITEASSPLVDSDIVPLTDEESELSSNPPNAFIPSIGAWAKPLAFAHLLLHKHHHQLPSEKNTGHVDAYRGRRFESWECICIGDSGDNASYHNGDEMSC</sequence>
<proteinExistence type="predicted"/>
<dbReference type="Proteomes" id="UP000886595">
    <property type="component" value="Unassembled WGS sequence"/>
</dbReference>
<comment type="caution">
    <text evidence="1">The sequence shown here is derived from an EMBL/GenBank/DDBJ whole genome shotgun (WGS) entry which is preliminary data.</text>
</comment>
<name>A0A8X7U8V6_BRACI</name>
<protein>
    <submittedName>
        <fullName evidence="1">Uncharacterized protein</fullName>
    </submittedName>
</protein>
<dbReference type="EMBL" id="JAAMPC010000013">
    <property type="protein sequence ID" value="KAG2267321.1"/>
    <property type="molecule type" value="Genomic_DNA"/>
</dbReference>
<dbReference type="AlphaFoldDB" id="A0A8X7U8V6"/>
<gene>
    <name evidence="1" type="ORF">Bca52824_061876</name>
</gene>
<accession>A0A8X7U8V6</accession>
<evidence type="ECO:0000313" key="2">
    <source>
        <dbReference type="Proteomes" id="UP000886595"/>
    </source>
</evidence>
<organism evidence="1 2">
    <name type="scientific">Brassica carinata</name>
    <name type="common">Ethiopian mustard</name>
    <name type="synonym">Abyssinian cabbage</name>
    <dbReference type="NCBI Taxonomy" id="52824"/>
    <lineage>
        <taxon>Eukaryota</taxon>
        <taxon>Viridiplantae</taxon>
        <taxon>Streptophyta</taxon>
        <taxon>Embryophyta</taxon>
        <taxon>Tracheophyta</taxon>
        <taxon>Spermatophyta</taxon>
        <taxon>Magnoliopsida</taxon>
        <taxon>eudicotyledons</taxon>
        <taxon>Gunneridae</taxon>
        <taxon>Pentapetalae</taxon>
        <taxon>rosids</taxon>
        <taxon>malvids</taxon>
        <taxon>Brassicales</taxon>
        <taxon>Brassicaceae</taxon>
        <taxon>Brassiceae</taxon>
        <taxon>Brassica</taxon>
    </lineage>
</organism>
<reference evidence="1 2" key="1">
    <citation type="submission" date="2020-02" db="EMBL/GenBank/DDBJ databases">
        <authorList>
            <person name="Ma Q."/>
            <person name="Huang Y."/>
            <person name="Song X."/>
            <person name="Pei D."/>
        </authorList>
    </citation>
    <scope>NUCLEOTIDE SEQUENCE [LARGE SCALE GENOMIC DNA]</scope>
    <source>
        <strain evidence="1">Sxm20200214</strain>
        <tissue evidence="1">Leaf</tissue>
    </source>
</reference>
<keyword evidence="2" id="KW-1185">Reference proteome</keyword>